<sequence>MSALRFAAGVTLVGGGALDRETFEQARGLAPHVVAADGGANALSLWDEGAEAVIGDMDSVADLPRWRAASRVVHIAEQDTTDLEKCLYSVEAPLFVGVGFTGRRFDHTLAALHALLRWRDRRVVLIGAEDVIFLCPPRWRARLAPGARVSFFPLAPVSGRSSAGLRWPVDGLDFAAGARIGTSNEAVEAEVSASFSDWGMACMLERRWLAEAAAAPGEAPASAG</sequence>
<dbReference type="InterPro" id="IPR007371">
    <property type="entry name" value="TPK_catalytic"/>
</dbReference>
<dbReference type="InterPro" id="IPR053149">
    <property type="entry name" value="TPK"/>
</dbReference>
<keyword evidence="4" id="KW-0067">ATP-binding</keyword>
<name>A0A1H4A3Q1_9RHOB</name>
<dbReference type="NCBIfam" id="TIGR01378">
    <property type="entry name" value="thi_PPkinase"/>
    <property type="match status" value="1"/>
</dbReference>
<dbReference type="GO" id="GO:0016301">
    <property type="term" value="F:kinase activity"/>
    <property type="evidence" value="ECO:0007669"/>
    <property type="project" value="UniProtKB-KW"/>
</dbReference>
<dbReference type="RefSeq" id="WP_093251824.1">
    <property type="nucleotide sequence ID" value="NZ_FNQM01000004.1"/>
</dbReference>
<dbReference type="GO" id="GO:0009229">
    <property type="term" value="P:thiamine diphosphate biosynthetic process"/>
    <property type="evidence" value="ECO:0007669"/>
    <property type="project" value="InterPro"/>
</dbReference>
<evidence type="ECO:0000256" key="5">
    <source>
        <dbReference type="NCBIfam" id="TIGR01378"/>
    </source>
</evidence>
<keyword evidence="3 7" id="KW-0418">Kinase</keyword>
<gene>
    <name evidence="7" type="ORF">SAMN05444370_10453</name>
</gene>
<keyword evidence="1" id="KW-0808">Transferase</keyword>
<dbReference type="EC" id="2.7.6.2" evidence="5"/>
<evidence type="ECO:0000256" key="4">
    <source>
        <dbReference type="ARBA" id="ARBA00022840"/>
    </source>
</evidence>
<proteinExistence type="predicted"/>
<dbReference type="GO" id="GO:0004788">
    <property type="term" value="F:thiamine diphosphokinase activity"/>
    <property type="evidence" value="ECO:0007669"/>
    <property type="project" value="UniProtKB-UniRule"/>
</dbReference>
<evidence type="ECO:0000256" key="2">
    <source>
        <dbReference type="ARBA" id="ARBA00022741"/>
    </source>
</evidence>
<evidence type="ECO:0000259" key="6">
    <source>
        <dbReference type="SMART" id="SM00983"/>
    </source>
</evidence>
<reference evidence="7 8" key="1">
    <citation type="submission" date="2016-10" db="EMBL/GenBank/DDBJ databases">
        <authorList>
            <person name="de Groot N.N."/>
        </authorList>
    </citation>
    <scope>NUCLEOTIDE SEQUENCE [LARGE SCALE GENOMIC DNA]</scope>
    <source>
        <strain evidence="7 8">DSM 15345</strain>
    </source>
</reference>
<dbReference type="SUPFAM" id="SSF63999">
    <property type="entry name" value="Thiamin pyrophosphokinase, catalytic domain"/>
    <property type="match status" value="1"/>
</dbReference>
<dbReference type="Pfam" id="PF04265">
    <property type="entry name" value="TPK_B1_binding"/>
    <property type="match status" value="1"/>
</dbReference>
<dbReference type="GO" id="GO:0006772">
    <property type="term" value="P:thiamine metabolic process"/>
    <property type="evidence" value="ECO:0007669"/>
    <property type="project" value="UniProtKB-UniRule"/>
</dbReference>
<dbReference type="Pfam" id="PF04263">
    <property type="entry name" value="TPK_catalytic"/>
    <property type="match status" value="1"/>
</dbReference>
<dbReference type="PANTHER" id="PTHR41299:SF1">
    <property type="entry name" value="THIAMINE PYROPHOSPHOKINASE"/>
    <property type="match status" value="1"/>
</dbReference>
<evidence type="ECO:0000256" key="1">
    <source>
        <dbReference type="ARBA" id="ARBA00022679"/>
    </source>
</evidence>
<dbReference type="Proteomes" id="UP000198703">
    <property type="component" value="Unassembled WGS sequence"/>
</dbReference>
<dbReference type="CDD" id="cd07995">
    <property type="entry name" value="TPK"/>
    <property type="match status" value="1"/>
</dbReference>
<dbReference type="AlphaFoldDB" id="A0A1H4A3Q1"/>
<dbReference type="SUPFAM" id="SSF63862">
    <property type="entry name" value="Thiamin pyrophosphokinase, substrate-binding domain"/>
    <property type="match status" value="1"/>
</dbReference>
<dbReference type="EMBL" id="FNQM01000004">
    <property type="protein sequence ID" value="SEA30537.1"/>
    <property type="molecule type" value="Genomic_DNA"/>
</dbReference>
<dbReference type="InterPro" id="IPR006282">
    <property type="entry name" value="Thi_PPkinase"/>
</dbReference>
<organism evidence="7 8">
    <name type="scientific">Rubrimonas cliftonensis</name>
    <dbReference type="NCBI Taxonomy" id="89524"/>
    <lineage>
        <taxon>Bacteria</taxon>
        <taxon>Pseudomonadati</taxon>
        <taxon>Pseudomonadota</taxon>
        <taxon>Alphaproteobacteria</taxon>
        <taxon>Rhodobacterales</taxon>
        <taxon>Paracoccaceae</taxon>
        <taxon>Rubrimonas</taxon>
    </lineage>
</organism>
<protein>
    <recommendedName>
        <fullName evidence="5">Thiamine diphosphokinase</fullName>
        <ecNumber evidence="5">2.7.6.2</ecNumber>
    </recommendedName>
</protein>
<dbReference type="GO" id="GO:0030975">
    <property type="term" value="F:thiamine binding"/>
    <property type="evidence" value="ECO:0007669"/>
    <property type="project" value="InterPro"/>
</dbReference>
<dbReference type="Gene3D" id="3.40.50.10240">
    <property type="entry name" value="Thiamin pyrophosphokinase, catalytic domain"/>
    <property type="match status" value="1"/>
</dbReference>
<keyword evidence="8" id="KW-1185">Reference proteome</keyword>
<dbReference type="OrthoDB" id="7057856at2"/>
<dbReference type="InterPro" id="IPR036371">
    <property type="entry name" value="TPK_B1-bd_sf"/>
</dbReference>
<evidence type="ECO:0000313" key="8">
    <source>
        <dbReference type="Proteomes" id="UP000198703"/>
    </source>
</evidence>
<dbReference type="InterPro" id="IPR007373">
    <property type="entry name" value="Thiamin_PyroPKinase_B1-bd"/>
</dbReference>
<keyword evidence="2" id="KW-0547">Nucleotide-binding</keyword>
<dbReference type="SMART" id="SM00983">
    <property type="entry name" value="TPK_B1_binding"/>
    <property type="match status" value="1"/>
</dbReference>
<dbReference type="InterPro" id="IPR036759">
    <property type="entry name" value="TPK_catalytic_sf"/>
</dbReference>
<evidence type="ECO:0000256" key="3">
    <source>
        <dbReference type="ARBA" id="ARBA00022777"/>
    </source>
</evidence>
<dbReference type="STRING" id="89524.SAMN05444370_10453"/>
<accession>A0A1H4A3Q1</accession>
<dbReference type="GO" id="GO:0005524">
    <property type="term" value="F:ATP binding"/>
    <property type="evidence" value="ECO:0007669"/>
    <property type="project" value="UniProtKB-KW"/>
</dbReference>
<evidence type="ECO:0000313" key="7">
    <source>
        <dbReference type="EMBL" id="SEA30537.1"/>
    </source>
</evidence>
<feature type="domain" description="Thiamin pyrophosphokinase thiamin-binding" evidence="6">
    <location>
        <begin position="127"/>
        <end position="201"/>
    </location>
</feature>
<dbReference type="PANTHER" id="PTHR41299">
    <property type="entry name" value="THIAMINE PYROPHOSPHOKINASE"/>
    <property type="match status" value="1"/>
</dbReference>